<dbReference type="OrthoDB" id="10009287at2759"/>
<dbReference type="AlphaFoldDB" id="A0A0C2X0K4"/>
<gene>
    <name evidence="7" type="ORF">M378DRAFT_166067</name>
</gene>
<comment type="subcellular location">
    <subcellularLocation>
        <location evidence="1 6">Membrane</location>
        <topology evidence="1 6">Multi-pass membrane protein</topology>
    </subcellularLocation>
</comment>
<dbReference type="STRING" id="946122.A0A0C2X0K4"/>
<evidence type="ECO:0000256" key="2">
    <source>
        <dbReference type="ARBA" id="ARBA00008573"/>
    </source>
</evidence>
<keyword evidence="4 6" id="KW-1133">Transmembrane helix</keyword>
<dbReference type="Pfam" id="PF03134">
    <property type="entry name" value="TB2_DP1_HVA22"/>
    <property type="match status" value="1"/>
</dbReference>
<evidence type="ECO:0000256" key="1">
    <source>
        <dbReference type="ARBA" id="ARBA00004141"/>
    </source>
</evidence>
<evidence type="ECO:0000256" key="6">
    <source>
        <dbReference type="RuleBase" id="RU362006"/>
    </source>
</evidence>
<dbReference type="Proteomes" id="UP000054549">
    <property type="component" value="Unassembled WGS sequence"/>
</dbReference>
<keyword evidence="5 6" id="KW-0472">Membrane</keyword>
<evidence type="ECO:0000256" key="5">
    <source>
        <dbReference type="ARBA" id="ARBA00023136"/>
    </source>
</evidence>
<accession>A0A0C2X0K4</accession>
<dbReference type="FunCoup" id="A0A0C2X0K4">
    <property type="interactions" value="116"/>
</dbReference>
<dbReference type="EMBL" id="KN818274">
    <property type="protein sequence ID" value="KIL62213.1"/>
    <property type="molecule type" value="Genomic_DNA"/>
</dbReference>
<protein>
    <recommendedName>
        <fullName evidence="6">Protein YOP1</fullName>
    </recommendedName>
</protein>
<feature type="transmembrane region" description="Helical" evidence="6">
    <location>
        <begin position="47"/>
        <end position="75"/>
    </location>
</feature>
<dbReference type="HOGENOM" id="CLU_028431_2_1_1"/>
<keyword evidence="3 6" id="KW-0812">Transmembrane</keyword>
<evidence type="ECO:0000313" key="8">
    <source>
        <dbReference type="Proteomes" id="UP000054549"/>
    </source>
</evidence>
<reference evidence="7 8" key="1">
    <citation type="submission" date="2014-04" db="EMBL/GenBank/DDBJ databases">
        <title>Evolutionary Origins and Diversification of the Mycorrhizal Mutualists.</title>
        <authorList>
            <consortium name="DOE Joint Genome Institute"/>
            <consortium name="Mycorrhizal Genomics Consortium"/>
            <person name="Kohler A."/>
            <person name="Kuo A."/>
            <person name="Nagy L.G."/>
            <person name="Floudas D."/>
            <person name="Copeland A."/>
            <person name="Barry K.W."/>
            <person name="Cichocki N."/>
            <person name="Veneault-Fourrey C."/>
            <person name="LaButti K."/>
            <person name="Lindquist E.A."/>
            <person name="Lipzen A."/>
            <person name="Lundell T."/>
            <person name="Morin E."/>
            <person name="Murat C."/>
            <person name="Riley R."/>
            <person name="Ohm R."/>
            <person name="Sun H."/>
            <person name="Tunlid A."/>
            <person name="Henrissat B."/>
            <person name="Grigoriev I.V."/>
            <person name="Hibbett D.S."/>
            <person name="Martin F."/>
        </authorList>
    </citation>
    <scope>NUCLEOTIDE SEQUENCE [LARGE SCALE GENOMIC DNA]</scope>
    <source>
        <strain evidence="7 8">Koide BX008</strain>
    </source>
</reference>
<dbReference type="GO" id="GO:0016020">
    <property type="term" value="C:membrane"/>
    <property type="evidence" value="ECO:0007669"/>
    <property type="project" value="UniProtKB-SubCell"/>
</dbReference>
<dbReference type="InParanoid" id="A0A0C2X0K4"/>
<proteinExistence type="inferred from homology"/>
<keyword evidence="8" id="KW-1185">Reference proteome</keyword>
<dbReference type="PANTHER" id="PTHR12300:SF161">
    <property type="entry name" value="RECEPTOR EXPRESSION-ENHANCING PROTEIN"/>
    <property type="match status" value="1"/>
</dbReference>
<evidence type="ECO:0000256" key="3">
    <source>
        <dbReference type="ARBA" id="ARBA00022692"/>
    </source>
</evidence>
<comment type="caution">
    <text evidence="6">Lacks conserved residue(s) required for the propagation of feature annotation.</text>
</comment>
<dbReference type="PANTHER" id="PTHR12300">
    <property type="entry name" value="HVA22-LIKE PROTEINS"/>
    <property type="match status" value="1"/>
</dbReference>
<evidence type="ECO:0000313" key="7">
    <source>
        <dbReference type="EMBL" id="KIL62213.1"/>
    </source>
</evidence>
<name>A0A0C2X0K4_AMAMK</name>
<evidence type="ECO:0000256" key="4">
    <source>
        <dbReference type="ARBA" id="ARBA00022989"/>
    </source>
</evidence>
<feature type="transmembrane region" description="Helical" evidence="6">
    <location>
        <begin position="96"/>
        <end position="116"/>
    </location>
</feature>
<organism evidence="7 8">
    <name type="scientific">Amanita muscaria (strain Koide BX008)</name>
    <dbReference type="NCBI Taxonomy" id="946122"/>
    <lineage>
        <taxon>Eukaryota</taxon>
        <taxon>Fungi</taxon>
        <taxon>Dikarya</taxon>
        <taxon>Basidiomycota</taxon>
        <taxon>Agaricomycotina</taxon>
        <taxon>Agaricomycetes</taxon>
        <taxon>Agaricomycetidae</taxon>
        <taxon>Agaricales</taxon>
        <taxon>Pluteineae</taxon>
        <taxon>Amanitaceae</taxon>
        <taxon>Amanita</taxon>
    </lineage>
</organism>
<sequence length="172" mass="19536">MSPSLTKRCVPALFTFFSSQVFSSQLEKYPAVTYVERRTQVPKPYLVIGGIALLAILHFINPLAAPVSNLFGFALPAFLSLKAIESPSPNDDVQWYTYWVLFGFINFIESFALRVLLYYIPWYFAFKTIFILWLQLPAFQGAKLMYSTLLKSVMANVHANRVAVPPSTNTHE</sequence>
<feature type="transmembrane region" description="Helical" evidence="6">
    <location>
        <begin position="122"/>
        <end position="142"/>
    </location>
</feature>
<dbReference type="InterPro" id="IPR004345">
    <property type="entry name" value="TB2_DP1_HVA22"/>
</dbReference>
<comment type="similarity">
    <text evidence="2 6">Belongs to the DP1 family.</text>
</comment>